<dbReference type="SMART" id="SM00261">
    <property type="entry name" value="FU"/>
    <property type="match status" value="1"/>
</dbReference>
<dbReference type="InterPro" id="IPR009030">
    <property type="entry name" value="Growth_fac_rcpt_cys_sf"/>
</dbReference>
<dbReference type="EMBL" id="CAJNDS010002308">
    <property type="protein sequence ID" value="CAE7424062.1"/>
    <property type="molecule type" value="Genomic_DNA"/>
</dbReference>
<protein>
    <submittedName>
        <fullName evidence="1">ADS3 protein</fullName>
    </submittedName>
</protein>
<evidence type="ECO:0000313" key="1">
    <source>
        <dbReference type="EMBL" id="CAE7424062.1"/>
    </source>
</evidence>
<dbReference type="Gene3D" id="2.10.220.10">
    <property type="entry name" value="Hormone Receptor, Insulin-like Growth Factor Receptor 1, Chain A, domain 2"/>
    <property type="match status" value="1"/>
</dbReference>
<sequence>DVKERSKSCKGAVHVKGSPGIKDVYTCWAAVREQCDGDTRFDFDATKGACRCTHTNCKDTIEDSTSNIYEVCEACPAIYAQDRSCREKKHVSGSPGIRDSQACLDKVRKECPESRFFAFRASDDSCLCGGEEEPSCSRWEENAGFNIYSVCGASHSVPSKIEWKLLFRQTFPQVFEEDMWSVNANDPKADNFAVLDQLESFRIDGAFTFKLRWPSEMKDQIWRQTSNPVISEGKVEGYEAVDAPYNANGWGGLRHGKGKSLLDGSANMDPSYWYYAVGATQEWRGGFPGPEGPVKQVELWVRAPTDEVCWAPKKSKGYLVTEIALERNIFRVNVACDEEKDYEGTARAVACEGGKDIRYKLKGCYAKGQERTEGCHPTCATCTGPAKNQCASCTGKRFLAVSTCVTECPSGRFPIEDPDNGNKCVDSTTTPVPKEEELDWIVKHNINWTIHQGQSCSVDLAIGSDRSGTSSDACTRLCALNSRCVAVSTILQNTKITKCRLFSSCEDLQEEDDANTYAKVTTTTTTTAPRFKWLEVGPGKCTDSSGRSIKAALPSKAVAQRAAASTTTTTAAPEWQYLANSYGTDLLALLKGPKTSSGKTEISILSANSYYMEEIAHYATALPYTGSPWWQFGVKGNGDLVAIQTGPRRTM</sequence>
<comment type="caution">
    <text evidence="1">The sequence shown here is derived from an EMBL/GenBank/DDBJ whole genome shotgun (WGS) entry which is preliminary data.</text>
</comment>
<keyword evidence="2" id="KW-1185">Reference proteome</keyword>
<evidence type="ECO:0000313" key="2">
    <source>
        <dbReference type="Proteomes" id="UP000604046"/>
    </source>
</evidence>
<feature type="non-terminal residue" evidence="1">
    <location>
        <position position="1"/>
    </location>
</feature>
<proteinExistence type="predicted"/>
<dbReference type="InterPro" id="IPR006212">
    <property type="entry name" value="Furin_repeat"/>
</dbReference>
<dbReference type="CDD" id="cd00064">
    <property type="entry name" value="FU"/>
    <property type="match status" value="1"/>
</dbReference>
<organism evidence="1 2">
    <name type="scientific">Symbiodinium natans</name>
    <dbReference type="NCBI Taxonomy" id="878477"/>
    <lineage>
        <taxon>Eukaryota</taxon>
        <taxon>Sar</taxon>
        <taxon>Alveolata</taxon>
        <taxon>Dinophyceae</taxon>
        <taxon>Suessiales</taxon>
        <taxon>Symbiodiniaceae</taxon>
        <taxon>Symbiodinium</taxon>
    </lineage>
</organism>
<dbReference type="OrthoDB" id="1533126at2759"/>
<reference evidence="1" key="1">
    <citation type="submission" date="2021-02" db="EMBL/GenBank/DDBJ databases">
        <authorList>
            <person name="Dougan E. K."/>
            <person name="Rhodes N."/>
            <person name="Thang M."/>
            <person name="Chan C."/>
        </authorList>
    </citation>
    <scope>NUCLEOTIDE SEQUENCE</scope>
</reference>
<gene>
    <name evidence="1" type="primary">ADS3</name>
    <name evidence="1" type="ORF">SNAT2548_LOCUS23070</name>
</gene>
<name>A0A812R6E4_9DINO</name>
<dbReference type="AlphaFoldDB" id="A0A812R6E4"/>
<accession>A0A812R6E4</accession>
<dbReference type="SUPFAM" id="SSF57184">
    <property type="entry name" value="Growth factor receptor domain"/>
    <property type="match status" value="1"/>
</dbReference>
<dbReference type="Proteomes" id="UP000604046">
    <property type="component" value="Unassembled WGS sequence"/>
</dbReference>